<reference evidence="3 4" key="1">
    <citation type="journal article" date="2019" name="Sci. Rep.">
        <title>A high-quality genome of Eragrostis curvula grass provides insights into Poaceae evolution and supports new strategies to enhance forage quality.</title>
        <authorList>
            <person name="Carballo J."/>
            <person name="Santos B.A.C.M."/>
            <person name="Zappacosta D."/>
            <person name="Garbus I."/>
            <person name="Selva J.P."/>
            <person name="Gallo C.A."/>
            <person name="Diaz A."/>
            <person name="Albertini E."/>
            <person name="Caccamo M."/>
            <person name="Echenique V."/>
        </authorList>
    </citation>
    <scope>NUCLEOTIDE SEQUENCE [LARGE SCALE GENOMIC DNA]</scope>
    <source>
        <strain evidence="4">cv. Victoria</strain>
        <tissue evidence="3">Leaf</tissue>
    </source>
</reference>
<dbReference type="OrthoDB" id="408631at2759"/>
<dbReference type="InterPro" id="IPR029058">
    <property type="entry name" value="AB_hydrolase_fold"/>
</dbReference>
<dbReference type="InterPro" id="IPR050466">
    <property type="entry name" value="Carboxylest/Gibb_receptor"/>
</dbReference>
<gene>
    <name evidence="3" type="ORF">EJB05_31426</name>
</gene>
<feature type="region of interest" description="Disordered" evidence="1">
    <location>
        <begin position="33"/>
        <end position="71"/>
    </location>
</feature>
<evidence type="ECO:0000256" key="1">
    <source>
        <dbReference type="SAM" id="MobiDB-lite"/>
    </source>
</evidence>
<dbReference type="EMBL" id="RWGY01000026">
    <property type="protein sequence ID" value="TVU21768.1"/>
    <property type="molecule type" value="Genomic_DNA"/>
</dbReference>
<feature type="non-terminal residue" evidence="3">
    <location>
        <position position="1"/>
    </location>
</feature>
<keyword evidence="4" id="KW-1185">Reference proteome</keyword>
<comment type="caution">
    <text evidence="3">The sequence shown here is derived from an EMBL/GenBank/DDBJ whole genome shotgun (WGS) entry which is preliminary data.</text>
</comment>
<dbReference type="Proteomes" id="UP000324897">
    <property type="component" value="Unassembled WGS sequence"/>
</dbReference>
<sequence length="309" mass="33145">MSGDTSPHVVLDNRGIIQILSNGTIVRSDPAVLGRRSASRTSQARAMGGRRVRHGARPQAARVQDSRRRREAAARLPSGCLRLPSELPAVVLSADYRLAPEHGLPAAIDDGAAALSWHRGQALLGAGAHPCLAKSADFTKVFLAGESSGANMAHHVSVRHGSGQLALDPPQLVSGYVLRRRTCAATEAEPPAGGWFTLEASDKMWRLSLPAGANRDHPAANPFGPDSPSLEPVAFAPLLVVSARRDILHDRVLRYAAKLKKLGQSVELEVFEEAQHAFFSREPWGEAANELIRAAKLFLQKNSGAAERN</sequence>
<protein>
    <recommendedName>
        <fullName evidence="2">Alpha/beta hydrolase fold-3 domain-containing protein</fullName>
    </recommendedName>
</protein>
<dbReference type="PANTHER" id="PTHR23024:SF224">
    <property type="entry name" value="OS01G0155000 PROTEIN"/>
    <property type="match status" value="1"/>
</dbReference>
<dbReference type="GO" id="GO:0016787">
    <property type="term" value="F:hydrolase activity"/>
    <property type="evidence" value="ECO:0007669"/>
    <property type="project" value="InterPro"/>
</dbReference>
<feature type="compositionally biased region" description="Low complexity" evidence="1">
    <location>
        <begin position="35"/>
        <end position="46"/>
    </location>
</feature>
<dbReference type="AlphaFoldDB" id="A0A5J9UF65"/>
<organism evidence="3 4">
    <name type="scientific">Eragrostis curvula</name>
    <name type="common">weeping love grass</name>
    <dbReference type="NCBI Taxonomy" id="38414"/>
    <lineage>
        <taxon>Eukaryota</taxon>
        <taxon>Viridiplantae</taxon>
        <taxon>Streptophyta</taxon>
        <taxon>Embryophyta</taxon>
        <taxon>Tracheophyta</taxon>
        <taxon>Spermatophyta</taxon>
        <taxon>Magnoliopsida</taxon>
        <taxon>Liliopsida</taxon>
        <taxon>Poales</taxon>
        <taxon>Poaceae</taxon>
        <taxon>PACMAD clade</taxon>
        <taxon>Chloridoideae</taxon>
        <taxon>Eragrostideae</taxon>
        <taxon>Eragrostidinae</taxon>
        <taxon>Eragrostis</taxon>
    </lineage>
</organism>
<dbReference type="InterPro" id="IPR013094">
    <property type="entry name" value="AB_hydrolase_3"/>
</dbReference>
<feature type="domain" description="Alpha/beta hydrolase fold-3" evidence="2">
    <location>
        <begin position="80"/>
        <end position="279"/>
    </location>
</feature>
<accession>A0A5J9UF65</accession>
<dbReference type="SUPFAM" id="SSF53474">
    <property type="entry name" value="alpha/beta-Hydrolases"/>
    <property type="match status" value="1"/>
</dbReference>
<dbReference type="PANTHER" id="PTHR23024">
    <property type="entry name" value="ARYLACETAMIDE DEACETYLASE"/>
    <property type="match status" value="1"/>
</dbReference>
<evidence type="ECO:0000313" key="4">
    <source>
        <dbReference type="Proteomes" id="UP000324897"/>
    </source>
</evidence>
<dbReference type="Gene3D" id="3.40.50.1820">
    <property type="entry name" value="alpha/beta hydrolase"/>
    <property type="match status" value="1"/>
</dbReference>
<dbReference type="Gramene" id="TVU21768">
    <property type="protein sequence ID" value="TVU21768"/>
    <property type="gene ID" value="EJB05_31426"/>
</dbReference>
<evidence type="ECO:0000259" key="2">
    <source>
        <dbReference type="Pfam" id="PF07859"/>
    </source>
</evidence>
<proteinExistence type="predicted"/>
<name>A0A5J9UF65_9POAL</name>
<evidence type="ECO:0000313" key="3">
    <source>
        <dbReference type="EMBL" id="TVU21768.1"/>
    </source>
</evidence>
<dbReference type="Pfam" id="PF07859">
    <property type="entry name" value="Abhydrolase_3"/>
    <property type="match status" value="1"/>
</dbReference>